<feature type="compositionally biased region" description="Basic and acidic residues" evidence="1">
    <location>
        <begin position="44"/>
        <end position="54"/>
    </location>
</feature>
<organism evidence="2 3">
    <name type="scientific">Gossypium australe</name>
    <dbReference type="NCBI Taxonomy" id="47621"/>
    <lineage>
        <taxon>Eukaryota</taxon>
        <taxon>Viridiplantae</taxon>
        <taxon>Streptophyta</taxon>
        <taxon>Embryophyta</taxon>
        <taxon>Tracheophyta</taxon>
        <taxon>Spermatophyta</taxon>
        <taxon>Magnoliopsida</taxon>
        <taxon>eudicotyledons</taxon>
        <taxon>Gunneridae</taxon>
        <taxon>Pentapetalae</taxon>
        <taxon>rosids</taxon>
        <taxon>malvids</taxon>
        <taxon>Malvales</taxon>
        <taxon>Malvaceae</taxon>
        <taxon>Malvoideae</taxon>
        <taxon>Gossypium</taxon>
    </lineage>
</organism>
<sequence>MCKRFEDGLNEDVRLFVGVLELKEFVVLVDRACKAEKLVKEKKKAEIESCESKKRQLGKSFQSSSKKSREFTVRSATSTGFSNRSKGRQYPGSKAQTTLVASVGNVRLSRPECPQCGRRHPDKDCPETGEKVKPQNAGPGSIARGRPQRNPGNKMSSKNSSRDQTARTKGRAPSRTYAIRAREEASSPDVITGTFSLFDTRGIALIDSGSNHSYI</sequence>
<reference evidence="3" key="1">
    <citation type="journal article" date="2019" name="Plant Biotechnol. J.">
        <title>Genome sequencing of the Australian wild diploid species Gossypium australe highlights disease resistance and delayed gland morphogenesis.</title>
        <authorList>
            <person name="Cai Y."/>
            <person name="Cai X."/>
            <person name="Wang Q."/>
            <person name="Wang P."/>
            <person name="Zhang Y."/>
            <person name="Cai C."/>
            <person name="Xu Y."/>
            <person name="Wang K."/>
            <person name="Zhou Z."/>
            <person name="Wang C."/>
            <person name="Geng S."/>
            <person name="Li B."/>
            <person name="Dong Q."/>
            <person name="Hou Y."/>
            <person name="Wang H."/>
            <person name="Ai P."/>
            <person name="Liu Z."/>
            <person name="Yi F."/>
            <person name="Sun M."/>
            <person name="An G."/>
            <person name="Cheng J."/>
            <person name="Zhang Y."/>
            <person name="Shi Q."/>
            <person name="Xie Y."/>
            <person name="Shi X."/>
            <person name="Chang Y."/>
            <person name="Huang F."/>
            <person name="Chen Y."/>
            <person name="Hong S."/>
            <person name="Mi L."/>
            <person name="Sun Q."/>
            <person name="Zhang L."/>
            <person name="Zhou B."/>
            <person name="Peng R."/>
            <person name="Zhang X."/>
            <person name="Liu F."/>
        </authorList>
    </citation>
    <scope>NUCLEOTIDE SEQUENCE [LARGE SCALE GENOMIC DNA]</scope>
    <source>
        <strain evidence="3">cv. PA1801</strain>
    </source>
</reference>
<feature type="compositionally biased region" description="Polar residues" evidence="1">
    <location>
        <begin position="150"/>
        <end position="159"/>
    </location>
</feature>
<feature type="compositionally biased region" description="Basic and acidic residues" evidence="1">
    <location>
        <begin position="119"/>
        <end position="133"/>
    </location>
</feature>
<name>A0A5B6WQJ9_9ROSI</name>
<feature type="region of interest" description="Disordered" evidence="1">
    <location>
        <begin position="44"/>
        <end position="188"/>
    </location>
</feature>
<comment type="caution">
    <text evidence="2">The sequence shown here is derived from an EMBL/GenBank/DDBJ whole genome shotgun (WGS) entry which is preliminary data.</text>
</comment>
<dbReference type="OrthoDB" id="786726at2759"/>
<feature type="compositionally biased region" description="Polar residues" evidence="1">
    <location>
        <begin position="74"/>
        <end position="84"/>
    </location>
</feature>
<dbReference type="Pfam" id="PF08284">
    <property type="entry name" value="RVP_2"/>
    <property type="match status" value="1"/>
</dbReference>
<dbReference type="AlphaFoldDB" id="A0A5B6WQJ9"/>
<dbReference type="EMBL" id="SMMG02000002">
    <property type="protein sequence ID" value="KAA3483474.1"/>
    <property type="molecule type" value="Genomic_DNA"/>
</dbReference>
<dbReference type="Proteomes" id="UP000325315">
    <property type="component" value="Unassembled WGS sequence"/>
</dbReference>
<evidence type="ECO:0000256" key="1">
    <source>
        <dbReference type="SAM" id="MobiDB-lite"/>
    </source>
</evidence>
<gene>
    <name evidence="2" type="ORF">EPI10_005645</name>
</gene>
<evidence type="ECO:0000313" key="2">
    <source>
        <dbReference type="EMBL" id="KAA3483474.1"/>
    </source>
</evidence>
<evidence type="ECO:0000313" key="3">
    <source>
        <dbReference type="Proteomes" id="UP000325315"/>
    </source>
</evidence>
<keyword evidence="3" id="KW-1185">Reference proteome</keyword>
<accession>A0A5B6WQJ9</accession>
<protein>
    <submittedName>
        <fullName evidence="2">Gag-Pol polyprotein</fullName>
    </submittedName>
</protein>
<proteinExistence type="predicted"/>